<keyword evidence="1" id="KW-0812">Transmembrane</keyword>
<proteinExistence type="predicted"/>
<dbReference type="EMBL" id="BFQM01000019">
    <property type="protein sequence ID" value="GDA54912.1"/>
    <property type="molecule type" value="Genomic_DNA"/>
</dbReference>
<dbReference type="Pfam" id="PF13588">
    <property type="entry name" value="HSDR_N_2"/>
    <property type="match status" value="1"/>
</dbReference>
<keyword evidence="1" id="KW-1133">Transmembrane helix</keyword>
<sequence length="219" mass="25000">MDNNYHSEAENKFSEYLLSLGYTKDSILYEPAFFSNDGKNTYRPDFAIIDPEKKEYLAIIEIKSDRFAHSENTLNQLKRYKQAIGNEKIPLFLVTVSSLPNNPLPFSLYSVSDSGELVKSDFNLFPTFRALTAEQSAVRKNDIRQKKSQTMDIFQRVTWSLAVALLLIVIADIRFNFLTTERMALLGACVALIVIPFAQKFKGLGIEWEKVKNPNSEEP</sequence>
<feature type="domain" description="Type I restriction enzyme R protein N-terminal" evidence="2">
    <location>
        <begin position="19"/>
        <end position="86"/>
    </location>
</feature>
<comment type="caution">
    <text evidence="3">The sequence shown here is derived from an EMBL/GenBank/DDBJ whole genome shotgun (WGS) entry which is preliminary data.</text>
</comment>
<reference evidence="3" key="1">
    <citation type="submission" date="2018-04" db="EMBL/GenBank/DDBJ databases">
        <title>Large scale genomics of bovine and human commensal E. coli to reveal the emerging process of EHEC.</title>
        <authorList>
            <person name="Arimizu Y."/>
            <person name="Ogura Y."/>
        </authorList>
    </citation>
    <scope>NUCLEOTIDE SEQUENCE</scope>
    <source>
        <strain evidence="3">JML131</strain>
    </source>
</reference>
<feature type="transmembrane region" description="Helical" evidence="1">
    <location>
        <begin position="153"/>
        <end position="171"/>
    </location>
</feature>
<dbReference type="InterPro" id="IPR029464">
    <property type="entry name" value="HSDR_N"/>
</dbReference>
<dbReference type="AlphaFoldDB" id="A0A4C7A269"/>
<gene>
    <name evidence="3" type="ORF">HmCmsJML131_01543</name>
</gene>
<keyword evidence="1" id="KW-0472">Membrane</keyword>
<evidence type="ECO:0000259" key="2">
    <source>
        <dbReference type="Pfam" id="PF13588"/>
    </source>
</evidence>
<organism evidence="3">
    <name type="scientific">Escherichia coli</name>
    <dbReference type="NCBI Taxonomy" id="562"/>
    <lineage>
        <taxon>Bacteria</taxon>
        <taxon>Pseudomonadati</taxon>
        <taxon>Pseudomonadota</taxon>
        <taxon>Gammaproteobacteria</taxon>
        <taxon>Enterobacterales</taxon>
        <taxon>Enterobacteriaceae</taxon>
        <taxon>Escherichia</taxon>
    </lineage>
</organism>
<evidence type="ECO:0000313" key="3">
    <source>
        <dbReference type="EMBL" id="GDA54912.1"/>
    </source>
</evidence>
<protein>
    <recommendedName>
        <fullName evidence="2">Type I restriction enzyme R protein N-terminal domain-containing protein</fullName>
    </recommendedName>
</protein>
<evidence type="ECO:0000256" key="1">
    <source>
        <dbReference type="SAM" id="Phobius"/>
    </source>
</evidence>
<accession>A0A4C7A269</accession>
<name>A0A4C7A269_ECOLX</name>
<dbReference type="RefSeq" id="WP_021536585.1">
    <property type="nucleotide sequence ID" value="NZ_AP025677.1"/>
</dbReference>